<feature type="transmembrane region" description="Helical" evidence="4">
    <location>
        <begin position="352"/>
        <end position="372"/>
    </location>
</feature>
<dbReference type="Pfam" id="PF07690">
    <property type="entry name" value="MFS_1"/>
    <property type="match status" value="2"/>
</dbReference>
<dbReference type="InterPro" id="IPR011701">
    <property type="entry name" value="MFS"/>
</dbReference>
<evidence type="ECO:0000313" key="5">
    <source>
        <dbReference type="EMBL" id="NWB95602.1"/>
    </source>
</evidence>
<evidence type="ECO:0000256" key="3">
    <source>
        <dbReference type="ARBA" id="ARBA00023136"/>
    </source>
</evidence>
<keyword evidence="2 4" id="KW-1133">Transmembrane helix</keyword>
<evidence type="ECO:0000256" key="1">
    <source>
        <dbReference type="ARBA" id="ARBA00022692"/>
    </source>
</evidence>
<dbReference type="EMBL" id="JACAQB010000004">
    <property type="protein sequence ID" value="NWB95602.1"/>
    <property type="molecule type" value="Genomic_DNA"/>
</dbReference>
<organism evidence="5 6">
    <name type="scientific">Pseudomonas gingeri</name>
    <dbReference type="NCBI Taxonomy" id="117681"/>
    <lineage>
        <taxon>Bacteria</taxon>
        <taxon>Pseudomonadati</taxon>
        <taxon>Pseudomonadota</taxon>
        <taxon>Gammaproteobacteria</taxon>
        <taxon>Pseudomonadales</taxon>
        <taxon>Pseudomonadaceae</taxon>
        <taxon>Pseudomonas</taxon>
    </lineage>
</organism>
<dbReference type="RefSeq" id="WP_177100776.1">
    <property type="nucleotide sequence ID" value="NZ_JACAQB010000004.1"/>
</dbReference>
<evidence type="ECO:0000256" key="4">
    <source>
        <dbReference type="SAM" id="Phobius"/>
    </source>
</evidence>
<gene>
    <name evidence="5" type="ORF">HX882_06835</name>
</gene>
<feature type="transmembrane region" description="Helical" evidence="4">
    <location>
        <begin position="40"/>
        <end position="58"/>
    </location>
</feature>
<evidence type="ECO:0000313" key="6">
    <source>
        <dbReference type="Proteomes" id="UP000539985"/>
    </source>
</evidence>
<feature type="transmembrane region" description="Helical" evidence="4">
    <location>
        <begin position="79"/>
        <end position="101"/>
    </location>
</feature>
<feature type="transmembrane region" description="Helical" evidence="4">
    <location>
        <begin position="17"/>
        <end position="34"/>
    </location>
</feature>
<proteinExistence type="predicted"/>
<accession>A0A7Y7X9C7</accession>
<keyword evidence="3 4" id="KW-0472">Membrane</keyword>
<protein>
    <submittedName>
        <fullName evidence="5">MFS transporter</fullName>
    </submittedName>
</protein>
<feature type="transmembrane region" description="Helical" evidence="4">
    <location>
        <begin position="164"/>
        <end position="183"/>
    </location>
</feature>
<name>A0A7Y7X9C7_9PSED</name>
<dbReference type="SUPFAM" id="SSF103473">
    <property type="entry name" value="MFS general substrate transporter"/>
    <property type="match status" value="1"/>
</dbReference>
<dbReference type="Proteomes" id="UP000539985">
    <property type="component" value="Unassembled WGS sequence"/>
</dbReference>
<feature type="transmembrane region" description="Helical" evidence="4">
    <location>
        <begin position="288"/>
        <end position="312"/>
    </location>
</feature>
<feature type="transmembrane region" description="Helical" evidence="4">
    <location>
        <begin position="229"/>
        <end position="249"/>
    </location>
</feature>
<feature type="transmembrane region" description="Helical" evidence="4">
    <location>
        <begin position="138"/>
        <end position="158"/>
    </location>
</feature>
<dbReference type="AlphaFoldDB" id="A0A7Y7X9C7"/>
<dbReference type="GO" id="GO:0022857">
    <property type="term" value="F:transmembrane transporter activity"/>
    <property type="evidence" value="ECO:0007669"/>
    <property type="project" value="InterPro"/>
</dbReference>
<dbReference type="Gene3D" id="1.20.1250.20">
    <property type="entry name" value="MFS general substrate transporter like domains"/>
    <property type="match status" value="2"/>
</dbReference>
<feature type="transmembrane region" description="Helical" evidence="4">
    <location>
        <begin position="261"/>
        <end position="282"/>
    </location>
</feature>
<dbReference type="InterPro" id="IPR036259">
    <property type="entry name" value="MFS_trans_sf"/>
</dbReference>
<keyword evidence="1 4" id="KW-0812">Transmembrane</keyword>
<feature type="transmembrane region" description="Helical" evidence="4">
    <location>
        <begin position="107"/>
        <end position="126"/>
    </location>
</feature>
<feature type="transmembrane region" description="Helical" evidence="4">
    <location>
        <begin position="204"/>
        <end position="223"/>
    </location>
</feature>
<sequence>MPAVAAHSTDSASRRSATVLALCLPSDVLLYLLLPMNTQAFGVTLAQAGVLLAANRLVRIFGYSYVLRYYARHGDRSTLMLAAGASAFCALGNSLISGFGWLLLLRLVWGLAFAAMNLSTQVLATLEPSGAARRAGRSRGVIAIGPMIALSAGGWLSLHFGPRLIFLLLCGSALVGLWVARGLPTVGHELAAPSGRRFKRPDSVAIWSFVEGVALDGLFIFGLSLQASAVLGGNAVIIAGLLMALRYVSEMLLSPLGGRAADSYGVVPMLLLFSILSGLALTAFGSHWLILGAGSVLILRALQLPLVVTLVAQRNPGAGRVQALAANSVWRDIGAGVGPLLAGVLLPVASASWVYALAGLAIALSALGCAVWRR</sequence>
<evidence type="ECO:0000256" key="2">
    <source>
        <dbReference type="ARBA" id="ARBA00022989"/>
    </source>
</evidence>
<comment type="caution">
    <text evidence="5">The sequence shown here is derived from an EMBL/GenBank/DDBJ whole genome shotgun (WGS) entry which is preliminary data.</text>
</comment>
<reference evidence="5 6" key="1">
    <citation type="submission" date="2020-04" db="EMBL/GenBank/DDBJ databases">
        <title>Molecular characterization of pseudomonads from Agaricus bisporus reveal novel blotch 2 pathogens in Western Europe.</title>
        <authorList>
            <person name="Taparia T."/>
            <person name="Krijger M."/>
            <person name="Haynes E."/>
            <person name="Elpinstone J.G."/>
            <person name="Noble R."/>
            <person name="Van Der Wolf J."/>
        </authorList>
    </citation>
    <scope>NUCLEOTIDE SEQUENCE [LARGE SCALE GENOMIC DNA]</scope>
    <source>
        <strain evidence="5 6">H7001</strain>
    </source>
</reference>